<reference evidence="2" key="1">
    <citation type="journal article" date="2021" name="Proc. Natl. Acad. Sci. U.S.A.">
        <title>Three genomes in the algal genus Volvox reveal the fate of a haploid sex-determining region after a transition to homothallism.</title>
        <authorList>
            <person name="Yamamoto K."/>
            <person name="Hamaji T."/>
            <person name="Kawai-Toyooka H."/>
            <person name="Matsuzaki R."/>
            <person name="Takahashi F."/>
            <person name="Nishimura Y."/>
            <person name="Kawachi M."/>
            <person name="Noguchi H."/>
            <person name="Minakuchi Y."/>
            <person name="Umen J.G."/>
            <person name="Toyoda A."/>
            <person name="Nozaki H."/>
        </authorList>
    </citation>
    <scope>NUCLEOTIDE SEQUENCE</scope>
    <source>
        <strain evidence="2">NIES-3786</strain>
    </source>
</reference>
<protein>
    <submittedName>
        <fullName evidence="2">Uncharacterized protein</fullName>
    </submittedName>
</protein>
<dbReference type="EMBL" id="BNCP01000053">
    <property type="protein sequence ID" value="GIL89916.1"/>
    <property type="molecule type" value="Genomic_DNA"/>
</dbReference>
<evidence type="ECO:0000256" key="1">
    <source>
        <dbReference type="SAM" id="MobiDB-lite"/>
    </source>
</evidence>
<dbReference type="AlphaFoldDB" id="A0A8J4CW71"/>
<gene>
    <name evidence="2" type="ORF">Vretifemale_17660</name>
</gene>
<feature type="compositionally biased region" description="Basic and acidic residues" evidence="1">
    <location>
        <begin position="90"/>
        <end position="109"/>
    </location>
</feature>
<comment type="caution">
    <text evidence="2">The sequence shown here is derived from an EMBL/GenBank/DDBJ whole genome shotgun (WGS) entry which is preliminary data.</text>
</comment>
<name>A0A8J4CW71_9CHLO</name>
<organism evidence="2 3">
    <name type="scientific">Volvox reticuliferus</name>
    <dbReference type="NCBI Taxonomy" id="1737510"/>
    <lineage>
        <taxon>Eukaryota</taxon>
        <taxon>Viridiplantae</taxon>
        <taxon>Chlorophyta</taxon>
        <taxon>core chlorophytes</taxon>
        <taxon>Chlorophyceae</taxon>
        <taxon>CS clade</taxon>
        <taxon>Chlamydomonadales</taxon>
        <taxon>Volvocaceae</taxon>
        <taxon>Volvox</taxon>
    </lineage>
</organism>
<evidence type="ECO:0000313" key="3">
    <source>
        <dbReference type="Proteomes" id="UP000747110"/>
    </source>
</evidence>
<dbReference type="Proteomes" id="UP000747110">
    <property type="component" value="Unassembled WGS sequence"/>
</dbReference>
<feature type="region of interest" description="Disordered" evidence="1">
    <location>
        <begin position="67"/>
        <end position="171"/>
    </location>
</feature>
<evidence type="ECO:0000313" key="2">
    <source>
        <dbReference type="EMBL" id="GIL89916.1"/>
    </source>
</evidence>
<accession>A0A8J4CW71</accession>
<proteinExistence type="predicted"/>
<feature type="non-terminal residue" evidence="2">
    <location>
        <position position="171"/>
    </location>
</feature>
<keyword evidence="3" id="KW-1185">Reference proteome</keyword>
<feature type="non-terminal residue" evidence="2">
    <location>
        <position position="1"/>
    </location>
</feature>
<feature type="compositionally biased region" description="Polar residues" evidence="1">
    <location>
        <begin position="127"/>
        <end position="139"/>
    </location>
</feature>
<sequence>WGQPPGPGHGPMGRKAGWGETSQSVLAWCASAEGCEGSVLCIVNPDQATPKPSIGHQWNGWEESRVVRMSQQQLQQPKIHDDGGDGGGVELRRASYHRPDLDPDSHADLDQNPSWESDGPHPEDSTPYFTKTSHASLDQVQELAPPKRGRTEIHAVPKNGPATAAAAVTMT</sequence>